<dbReference type="Proteomes" id="UP000297031">
    <property type="component" value="Plasmid pTAA-4-1"/>
</dbReference>
<keyword evidence="1" id="KW-0614">Plasmid</keyword>
<reference evidence="1 2" key="1">
    <citation type="submission" date="2019-02" db="EMBL/GenBank/DDBJ databases">
        <title>Isolation and identification of novel species under the genus Muribaculum.</title>
        <authorList>
            <person name="Miyake S."/>
            <person name="Ding Y."/>
            <person name="Low A."/>
            <person name="Soh M."/>
            <person name="Seedorf H."/>
        </authorList>
    </citation>
    <scope>NUCLEOTIDE SEQUENCE [LARGE SCALE GENOMIC DNA]</scope>
    <source>
        <strain evidence="1 2">TLL-A4</strain>
        <plasmid evidence="2">ptaa-4-1</plasmid>
    </source>
</reference>
<accession>A0A4P7VS06</accession>
<name>A0A4P7VS06_9BACT</name>
<dbReference type="KEGG" id="mgod:E7746_14560"/>
<evidence type="ECO:0000313" key="2">
    <source>
        <dbReference type="Proteomes" id="UP000297031"/>
    </source>
</evidence>
<dbReference type="RefSeq" id="WP_135472874.1">
    <property type="nucleotide sequence ID" value="NZ_CP039394.1"/>
</dbReference>
<gene>
    <name evidence="1" type="ORF">E7746_14560</name>
</gene>
<protein>
    <submittedName>
        <fullName evidence="1">Uncharacterized protein</fullName>
    </submittedName>
</protein>
<geneLocation type="plasmid" evidence="2">
    <name>ptaa-4-1</name>
</geneLocation>
<dbReference type="AlphaFoldDB" id="A0A4P7VS06"/>
<keyword evidence="2" id="KW-1185">Reference proteome</keyword>
<dbReference type="GeneID" id="82151183"/>
<proteinExistence type="predicted"/>
<dbReference type="EMBL" id="CP039394">
    <property type="protein sequence ID" value="QCD37159.1"/>
    <property type="molecule type" value="Genomic_DNA"/>
</dbReference>
<sequence length="164" mass="18020">MAKTTQTHGKYKGVLVSKTDTRKLYQSLKIKRKELIAHLVKQFSFIGEACVKMARESGDYNDITGNLRSSIGYVILVDGEVKVHGATKQYSGKQGNGAQGVSEGQALLKRLQAKFPWGVVLIVCAGMEYAAYVENVRGKNVLASAELEAERLLNKLLKGYITPQ</sequence>
<organism evidence="1 2">
    <name type="scientific">Muribaculum gordoncarteri</name>
    <dbReference type="NCBI Taxonomy" id="2530390"/>
    <lineage>
        <taxon>Bacteria</taxon>
        <taxon>Pseudomonadati</taxon>
        <taxon>Bacteroidota</taxon>
        <taxon>Bacteroidia</taxon>
        <taxon>Bacteroidales</taxon>
        <taxon>Muribaculaceae</taxon>
        <taxon>Muribaculum</taxon>
    </lineage>
</organism>
<evidence type="ECO:0000313" key="1">
    <source>
        <dbReference type="EMBL" id="QCD37159.1"/>
    </source>
</evidence>
<dbReference type="OrthoDB" id="770653at2"/>